<dbReference type="AlphaFoldDB" id="A0A1I2BJU3"/>
<accession>A0A1I2BJU3</accession>
<name>A0A1I2BJU3_9ACTN</name>
<evidence type="ECO:0000256" key="2">
    <source>
        <dbReference type="SAM" id="Phobius"/>
    </source>
</evidence>
<evidence type="ECO:0000313" key="4">
    <source>
        <dbReference type="Proteomes" id="UP000198589"/>
    </source>
</evidence>
<protein>
    <submittedName>
        <fullName evidence="3">Uncharacterized protein</fullName>
    </submittedName>
</protein>
<keyword evidence="2" id="KW-0472">Membrane</keyword>
<reference evidence="4" key="1">
    <citation type="submission" date="2016-10" db="EMBL/GenBank/DDBJ databases">
        <authorList>
            <person name="Varghese N."/>
            <person name="Submissions S."/>
        </authorList>
    </citation>
    <scope>NUCLEOTIDE SEQUENCE [LARGE SCALE GENOMIC DNA]</scope>
    <source>
        <strain evidence="4">DSM 46838</strain>
    </source>
</reference>
<keyword evidence="4" id="KW-1185">Reference proteome</keyword>
<dbReference type="STRING" id="1798228.SAMN05216574_104163"/>
<dbReference type="RefSeq" id="WP_139228796.1">
    <property type="nucleotide sequence ID" value="NZ_FOND01000004.1"/>
</dbReference>
<feature type="transmembrane region" description="Helical" evidence="2">
    <location>
        <begin position="28"/>
        <end position="48"/>
    </location>
</feature>
<keyword evidence="2" id="KW-0812">Transmembrane</keyword>
<dbReference type="EMBL" id="FOND01000004">
    <property type="protein sequence ID" value="SFE55543.1"/>
    <property type="molecule type" value="Genomic_DNA"/>
</dbReference>
<evidence type="ECO:0000256" key="1">
    <source>
        <dbReference type="SAM" id="MobiDB-lite"/>
    </source>
</evidence>
<dbReference type="OrthoDB" id="5193892at2"/>
<evidence type="ECO:0000313" key="3">
    <source>
        <dbReference type="EMBL" id="SFE55543.1"/>
    </source>
</evidence>
<keyword evidence="2" id="KW-1133">Transmembrane helix</keyword>
<organism evidence="3 4">
    <name type="scientific">Blastococcus tunisiensis</name>
    <dbReference type="NCBI Taxonomy" id="1798228"/>
    <lineage>
        <taxon>Bacteria</taxon>
        <taxon>Bacillati</taxon>
        <taxon>Actinomycetota</taxon>
        <taxon>Actinomycetes</taxon>
        <taxon>Geodermatophilales</taxon>
        <taxon>Geodermatophilaceae</taxon>
        <taxon>Blastococcus</taxon>
    </lineage>
</organism>
<gene>
    <name evidence="3" type="ORF">SAMN05216574_104163</name>
</gene>
<sequence>MAGRWAVGGAVAALGAVAAFLLLDPVIAAFATILWGTLVVMVVVAGDWDRHSTFEERELERARRRKEKWERGADARARDRARFEAHRARQDAKRASRPER</sequence>
<dbReference type="Proteomes" id="UP000198589">
    <property type="component" value="Unassembled WGS sequence"/>
</dbReference>
<feature type="region of interest" description="Disordered" evidence="1">
    <location>
        <begin position="70"/>
        <end position="100"/>
    </location>
</feature>
<proteinExistence type="predicted"/>